<dbReference type="FunFam" id="1.10.510.10:FF:000468">
    <property type="entry name" value="PTI1-like tyrosine-protein kinase 3"/>
    <property type="match status" value="1"/>
</dbReference>
<dbReference type="PANTHER" id="PTHR47986">
    <property type="entry name" value="OSJNBA0070M12.3 PROTEIN"/>
    <property type="match status" value="1"/>
</dbReference>
<keyword evidence="2" id="KW-1003">Cell membrane</keyword>
<dbReference type="AlphaFoldDB" id="A0A1J3FHR2"/>
<keyword evidence="4" id="KW-0812">Transmembrane</keyword>
<dbReference type="PANTHER" id="PTHR47986:SF1">
    <property type="entry name" value="OS04G0685900 PROTEIN"/>
    <property type="match status" value="1"/>
</dbReference>
<evidence type="ECO:0000256" key="12">
    <source>
        <dbReference type="ARBA" id="ARBA00023170"/>
    </source>
</evidence>
<dbReference type="InterPro" id="IPR008271">
    <property type="entry name" value="Ser/Thr_kinase_AS"/>
</dbReference>
<evidence type="ECO:0000256" key="5">
    <source>
        <dbReference type="ARBA" id="ARBA00022729"/>
    </source>
</evidence>
<keyword evidence="15" id="KW-0418">Kinase</keyword>
<evidence type="ECO:0000256" key="9">
    <source>
        <dbReference type="ARBA" id="ARBA00022989"/>
    </source>
</evidence>
<organism evidence="15">
    <name type="scientific">Noccaea caerulescens</name>
    <name type="common">Alpine penny-cress</name>
    <name type="synonym">Thlaspi caerulescens</name>
    <dbReference type="NCBI Taxonomy" id="107243"/>
    <lineage>
        <taxon>Eukaryota</taxon>
        <taxon>Viridiplantae</taxon>
        <taxon>Streptophyta</taxon>
        <taxon>Embryophyta</taxon>
        <taxon>Tracheophyta</taxon>
        <taxon>Spermatophyta</taxon>
        <taxon>Magnoliopsida</taxon>
        <taxon>eudicotyledons</taxon>
        <taxon>Gunneridae</taxon>
        <taxon>Pentapetalae</taxon>
        <taxon>rosids</taxon>
        <taxon>malvids</taxon>
        <taxon>Brassicales</taxon>
        <taxon>Brassicaceae</taxon>
        <taxon>Coluteocarpeae</taxon>
        <taxon>Noccaea</taxon>
    </lineage>
</organism>
<dbReference type="EMBL" id="GEVK01010627">
    <property type="protein sequence ID" value="JAU42205.1"/>
    <property type="molecule type" value="Transcribed_RNA"/>
</dbReference>
<keyword evidence="3" id="KW-0433">Leucine-rich repeat</keyword>
<comment type="subcellular location">
    <subcellularLocation>
        <location evidence="1">Cell membrane</location>
        <topology evidence="1">Single-pass membrane protein</topology>
    </subcellularLocation>
</comment>
<accession>A0A1J3FHR2</accession>
<feature type="domain" description="Protein kinase" evidence="14">
    <location>
        <begin position="1"/>
        <end position="248"/>
    </location>
</feature>
<evidence type="ECO:0000256" key="13">
    <source>
        <dbReference type="ARBA" id="ARBA00023180"/>
    </source>
</evidence>
<keyword evidence="13" id="KW-0325">Glycoprotein</keyword>
<keyword evidence="9" id="KW-1133">Transmembrane helix</keyword>
<evidence type="ECO:0000256" key="3">
    <source>
        <dbReference type="ARBA" id="ARBA00022614"/>
    </source>
</evidence>
<dbReference type="Gene3D" id="3.30.200.20">
    <property type="entry name" value="Phosphorylase Kinase, domain 1"/>
    <property type="match status" value="1"/>
</dbReference>
<dbReference type="GO" id="GO:0004672">
    <property type="term" value="F:protein kinase activity"/>
    <property type="evidence" value="ECO:0007669"/>
    <property type="project" value="InterPro"/>
</dbReference>
<dbReference type="PROSITE" id="PS00108">
    <property type="entry name" value="PROTEIN_KINASE_ST"/>
    <property type="match status" value="1"/>
</dbReference>
<proteinExistence type="predicted"/>
<evidence type="ECO:0000259" key="14">
    <source>
        <dbReference type="PROSITE" id="PS50011"/>
    </source>
</evidence>
<evidence type="ECO:0000256" key="10">
    <source>
        <dbReference type="ARBA" id="ARBA00023136"/>
    </source>
</evidence>
<keyword evidence="8" id="KW-0067">ATP-binding</keyword>
<dbReference type="PROSITE" id="PS50011">
    <property type="entry name" value="PROTEIN_KINASE_DOM"/>
    <property type="match status" value="1"/>
</dbReference>
<sequence>MKPSVAAGKGLDEFRAEVSVLTKVHHCNLVTFHGYCVQGNERHLVYQYMPQGSLARHLFQWKEEGLRPLEWSRRLTIALDVARGVEYLHTLSRPSQSYIHRDLKPENILLGDDMRARVSDFGLVRSTEEGISSIKTKFCGTFGYMPPEYALTGRVTRKLDVYSFGIILMELISGQRAIDDTRSEENTHILVWFRNRSLSSVIDETIQVSKETQHLQSISEVAQLALYCCANEPEQRPEMSHVVTTLSLRAEQWKPISEPEIKDQIQEESLLEQLRRWKQESEGGSSTDITG</sequence>
<keyword evidence="7" id="KW-0547">Nucleotide-binding</keyword>
<dbReference type="InterPro" id="IPR052422">
    <property type="entry name" value="Auxin_Ser/Thr_Kinase"/>
</dbReference>
<evidence type="ECO:0000256" key="6">
    <source>
        <dbReference type="ARBA" id="ARBA00022737"/>
    </source>
</evidence>
<keyword evidence="12 15" id="KW-0675">Receptor</keyword>
<dbReference type="InterPro" id="IPR001245">
    <property type="entry name" value="Ser-Thr/Tyr_kinase_cat_dom"/>
</dbReference>
<keyword evidence="10" id="KW-0472">Membrane</keyword>
<dbReference type="GO" id="GO:1901701">
    <property type="term" value="P:cellular response to oxygen-containing compound"/>
    <property type="evidence" value="ECO:0007669"/>
    <property type="project" value="UniProtKB-ARBA"/>
</dbReference>
<evidence type="ECO:0000256" key="11">
    <source>
        <dbReference type="ARBA" id="ARBA00023157"/>
    </source>
</evidence>
<dbReference type="PIRSF" id="PIRSF000654">
    <property type="entry name" value="Integrin-linked_kinase"/>
    <property type="match status" value="1"/>
</dbReference>
<evidence type="ECO:0000256" key="4">
    <source>
        <dbReference type="ARBA" id="ARBA00022692"/>
    </source>
</evidence>
<evidence type="ECO:0000256" key="8">
    <source>
        <dbReference type="ARBA" id="ARBA00022840"/>
    </source>
</evidence>
<reference evidence="15" key="1">
    <citation type="submission" date="2016-07" db="EMBL/GenBank/DDBJ databases">
        <title>De novo transcriptome assembly of four accessions of the metal hyperaccumulator plant Noccaea caerulescens.</title>
        <authorList>
            <person name="Blande D."/>
            <person name="Halimaa P."/>
            <person name="Tervahauta A.I."/>
            <person name="Aarts M.G."/>
            <person name="Karenlampi S.O."/>
        </authorList>
    </citation>
    <scope>NUCLEOTIDE SEQUENCE</scope>
</reference>
<dbReference type="GO" id="GO:0045087">
    <property type="term" value="P:innate immune response"/>
    <property type="evidence" value="ECO:0007669"/>
    <property type="project" value="UniProtKB-ARBA"/>
</dbReference>
<evidence type="ECO:0000256" key="2">
    <source>
        <dbReference type="ARBA" id="ARBA00022475"/>
    </source>
</evidence>
<dbReference type="Pfam" id="PF07714">
    <property type="entry name" value="PK_Tyr_Ser-Thr"/>
    <property type="match status" value="1"/>
</dbReference>
<keyword evidence="5" id="KW-0732">Signal</keyword>
<gene>
    <name evidence="15" type="ORF">LC_TR15379_c1_g1_i1_g.52262</name>
</gene>
<dbReference type="SMART" id="SM00220">
    <property type="entry name" value="S_TKc"/>
    <property type="match status" value="1"/>
</dbReference>
<dbReference type="InterPro" id="IPR011009">
    <property type="entry name" value="Kinase-like_dom_sf"/>
</dbReference>
<keyword evidence="11" id="KW-1015">Disulfide bond</keyword>
<dbReference type="Gene3D" id="1.10.510.10">
    <property type="entry name" value="Transferase(Phosphotransferase) domain 1"/>
    <property type="match status" value="1"/>
</dbReference>
<keyword evidence="15" id="KW-0808">Transferase</keyword>
<evidence type="ECO:0000256" key="1">
    <source>
        <dbReference type="ARBA" id="ARBA00004162"/>
    </source>
</evidence>
<dbReference type="SUPFAM" id="SSF56112">
    <property type="entry name" value="Protein kinase-like (PK-like)"/>
    <property type="match status" value="1"/>
</dbReference>
<dbReference type="InterPro" id="IPR000719">
    <property type="entry name" value="Prot_kinase_dom"/>
</dbReference>
<evidence type="ECO:0000313" key="15">
    <source>
        <dbReference type="EMBL" id="JAU42205.1"/>
    </source>
</evidence>
<evidence type="ECO:0000256" key="7">
    <source>
        <dbReference type="ARBA" id="ARBA00022741"/>
    </source>
</evidence>
<dbReference type="GO" id="GO:0005886">
    <property type="term" value="C:plasma membrane"/>
    <property type="evidence" value="ECO:0007669"/>
    <property type="project" value="UniProtKB-SubCell"/>
</dbReference>
<name>A0A1J3FHR2_NOCCA</name>
<keyword evidence="6" id="KW-0677">Repeat</keyword>
<dbReference type="GO" id="GO:0005524">
    <property type="term" value="F:ATP binding"/>
    <property type="evidence" value="ECO:0007669"/>
    <property type="project" value="UniProtKB-KW"/>
</dbReference>
<protein>
    <submittedName>
        <fullName evidence="15">Putative receptor protein kinase TMK1</fullName>
    </submittedName>
</protein>